<accession>A0ABQ9WH20</accession>
<dbReference type="PANTHER" id="PTHR24046">
    <property type="entry name" value="SIGNAL PEPTIDE, CUB AND EGF-LIKE DOMAIN-CONTAINING"/>
    <property type="match status" value="1"/>
</dbReference>
<dbReference type="Proteomes" id="UP001266305">
    <property type="component" value="Unassembled WGS sequence"/>
</dbReference>
<dbReference type="PANTHER" id="PTHR24046:SF4">
    <property type="entry name" value="SIGNAL PEPTIDE, CUB AND EGF-LIKE DOMAIN-CONTAINING PROTEIN 1"/>
    <property type="match status" value="1"/>
</dbReference>
<feature type="compositionally biased region" description="Basic and acidic residues" evidence="1">
    <location>
        <begin position="148"/>
        <end position="165"/>
    </location>
</feature>
<dbReference type="Gene3D" id="2.10.25.10">
    <property type="entry name" value="Laminin"/>
    <property type="match status" value="1"/>
</dbReference>
<feature type="compositionally biased region" description="Basic and acidic residues" evidence="1">
    <location>
        <begin position="174"/>
        <end position="186"/>
    </location>
</feature>
<organism evidence="2 3">
    <name type="scientific">Saguinus oedipus</name>
    <name type="common">Cotton-top tamarin</name>
    <name type="synonym">Oedipomidas oedipus</name>
    <dbReference type="NCBI Taxonomy" id="9490"/>
    <lineage>
        <taxon>Eukaryota</taxon>
        <taxon>Metazoa</taxon>
        <taxon>Chordata</taxon>
        <taxon>Craniata</taxon>
        <taxon>Vertebrata</taxon>
        <taxon>Euteleostomi</taxon>
        <taxon>Mammalia</taxon>
        <taxon>Eutheria</taxon>
        <taxon>Euarchontoglires</taxon>
        <taxon>Primates</taxon>
        <taxon>Haplorrhini</taxon>
        <taxon>Platyrrhini</taxon>
        <taxon>Cebidae</taxon>
        <taxon>Callitrichinae</taxon>
        <taxon>Saguinus</taxon>
    </lineage>
</organism>
<dbReference type="EMBL" id="JASSZA010000001">
    <property type="protein sequence ID" value="KAK2120958.1"/>
    <property type="molecule type" value="Genomic_DNA"/>
</dbReference>
<dbReference type="InterPro" id="IPR052071">
    <property type="entry name" value="SCUB_EGF-like_domain"/>
</dbReference>
<proteinExistence type="predicted"/>
<reference evidence="2 3" key="1">
    <citation type="submission" date="2023-05" db="EMBL/GenBank/DDBJ databases">
        <title>B98-5 Cell Line De Novo Hybrid Assembly: An Optical Mapping Approach.</title>
        <authorList>
            <person name="Kananen K."/>
            <person name="Auerbach J.A."/>
            <person name="Kautto E."/>
            <person name="Blachly J.S."/>
        </authorList>
    </citation>
    <scope>NUCLEOTIDE SEQUENCE [LARGE SCALE GENOMIC DNA]</scope>
    <source>
        <strain evidence="2">B95-8</strain>
        <tissue evidence="2">Cell line</tissue>
    </source>
</reference>
<dbReference type="SUPFAM" id="SSF57196">
    <property type="entry name" value="EGF/Laminin"/>
    <property type="match status" value="1"/>
</dbReference>
<gene>
    <name evidence="2" type="ORF">P7K49_002344</name>
</gene>
<keyword evidence="3" id="KW-1185">Reference proteome</keyword>
<evidence type="ECO:0000256" key="1">
    <source>
        <dbReference type="SAM" id="MobiDB-lite"/>
    </source>
</evidence>
<evidence type="ECO:0008006" key="4">
    <source>
        <dbReference type="Google" id="ProtNLM"/>
    </source>
</evidence>
<protein>
    <recommendedName>
        <fullName evidence="4">EGF-like domain-containing protein</fullName>
    </recommendedName>
</protein>
<evidence type="ECO:0000313" key="2">
    <source>
        <dbReference type="EMBL" id="KAK2120958.1"/>
    </source>
</evidence>
<sequence>MWLAAPHAQGMNCMNKDHGCAHICRETPKGGVACDCRPGFDLAQNQKDCTPLQREWWGRGTEVYKISFFDGPGKPLNSHQGPGDPHAPDVIRPFSKVEVTPAQGMVREADHRNSRSQAGLGAEAWLTQPASVAQKDCNALNQAVIRPEPRTCSRARPEERTDVQGDIHTPQNRQRKESPSRTKEMRVTWNHGPPSPSPRQLDKYVPALTDICPIETGDCKVSCSLGRMKLSSSTTA</sequence>
<feature type="region of interest" description="Disordered" evidence="1">
    <location>
        <begin position="148"/>
        <end position="202"/>
    </location>
</feature>
<name>A0ABQ9WH20_SAGOE</name>
<evidence type="ECO:0000313" key="3">
    <source>
        <dbReference type="Proteomes" id="UP001266305"/>
    </source>
</evidence>
<comment type="caution">
    <text evidence="2">The sequence shown here is derived from an EMBL/GenBank/DDBJ whole genome shotgun (WGS) entry which is preliminary data.</text>
</comment>